<comment type="caution">
    <text evidence="1">The sequence shown here is derived from an EMBL/GenBank/DDBJ whole genome shotgun (WGS) entry which is preliminary data.</text>
</comment>
<keyword evidence="2" id="KW-1185">Reference proteome</keyword>
<gene>
    <name evidence="1" type="ORF">A0H81_05779</name>
</gene>
<evidence type="ECO:0000313" key="1">
    <source>
        <dbReference type="EMBL" id="OBZ74721.1"/>
    </source>
</evidence>
<dbReference type="AlphaFoldDB" id="A0A1C7MCP8"/>
<dbReference type="Proteomes" id="UP000092993">
    <property type="component" value="Unassembled WGS sequence"/>
</dbReference>
<dbReference type="EMBL" id="LUGG01000005">
    <property type="protein sequence ID" value="OBZ74721.1"/>
    <property type="molecule type" value="Genomic_DNA"/>
</dbReference>
<sequence>MDASAYYPAHQAQHPYIQSLNHPPPIIHNRSVHHPPRRLLRHPPKLLQLPQRGPPAALCAALLAAARAKLVRHAVLSRELLQGLEGDRRVREDGSEDVSFPRKISVKRPPSARSTYSIERPAQRLMLNEAVLQEQLCGGRTADIIRSALRRTERWRTFSTATASRIL</sequence>
<protein>
    <submittedName>
        <fullName evidence="1">Uncharacterized protein</fullName>
    </submittedName>
</protein>
<organism evidence="1 2">
    <name type="scientific">Grifola frondosa</name>
    <name type="common">Maitake</name>
    <name type="synonym">Polyporus frondosus</name>
    <dbReference type="NCBI Taxonomy" id="5627"/>
    <lineage>
        <taxon>Eukaryota</taxon>
        <taxon>Fungi</taxon>
        <taxon>Dikarya</taxon>
        <taxon>Basidiomycota</taxon>
        <taxon>Agaricomycotina</taxon>
        <taxon>Agaricomycetes</taxon>
        <taxon>Polyporales</taxon>
        <taxon>Grifolaceae</taxon>
        <taxon>Grifola</taxon>
    </lineage>
</organism>
<proteinExistence type="predicted"/>
<name>A0A1C7MCP8_GRIFR</name>
<reference evidence="1 2" key="1">
    <citation type="submission" date="2016-03" db="EMBL/GenBank/DDBJ databases">
        <title>Whole genome sequencing of Grifola frondosa 9006-11.</title>
        <authorList>
            <person name="Min B."/>
            <person name="Park H."/>
            <person name="Kim J.-G."/>
            <person name="Cho H."/>
            <person name="Oh Y.-L."/>
            <person name="Kong W.-S."/>
            <person name="Choi I.-G."/>
        </authorList>
    </citation>
    <scope>NUCLEOTIDE SEQUENCE [LARGE SCALE GENOMIC DNA]</scope>
    <source>
        <strain evidence="1 2">9006-11</strain>
    </source>
</reference>
<evidence type="ECO:0000313" key="2">
    <source>
        <dbReference type="Proteomes" id="UP000092993"/>
    </source>
</evidence>
<accession>A0A1C7MCP8</accession>